<feature type="coiled-coil region" evidence="19">
    <location>
        <begin position="219"/>
        <end position="371"/>
    </location>
</feature>
<keyword evidence="9" id="KW-0227">DNA damage</keyword>
<comment type="subcellular location">
    <subcellularLocation>
        <location evidence="3">Chromosome</location>
    </subcellularLocation>
    <subcellularLocation>
        <location evidence="2">Nucleus</location>
    </subcellularLocation>
</comment>
<comment type="caution">
    <text evidence="21">The sequence shown here is derived from an EMBL/GenBank/DDBJ whole genome shotgun (WGS) entry which is preliminary data.</text>
</comment>
<protein>
    <recommendedName>
        <fullName evidence="5">DNA repair protein RAD50</fullName>
    </recommendedName>
</protein>
<feature type="coiled-coil region" evidence="19">
    <location>
        <begin position="1045"/>
        <end position="1093"/>
    </location>
</feature>
<dbReference type="Pfam" id="PF13476">
    <property type="entry name" value="AAA_23"/>
    <property type="match status" value="1"/>
</dbReference>
<dbReference type="GO" id="GO:0030870">
    <property type="term" value="C:Mre11 complex"/>
    <property type="evidence" value="ECO:0007669"/>
    <property type="project" value="UniProtKB-ARBA"/>
</dbReference>
<dbReference type="SUPFAM" id="SSF52540">
    <property type="entry name" value="P-loop containing nucleoside triphosphate hydrolases"/>
    <property type="match status" value="2"/>
</dbReference>
<dbReference type="FunFam" id="3.40.50.300:FF:000593">
    <property type="entry name" value="DNA repair protein RAD50"/>
    <property type="match status" value="1"/>
</dbReference>
<dbReference type="InterPro" id="IPR027417">
    <property type="entry name" value="P-loop_NTPase"/>
</dbReference>
<evidence type="ECO:0000256" key="17">
    <source>
        <dbReference type="ARBA" id="ARBA00023254"/>
    </source>
</evidence>
<reference evidence="22" key="1">
    <citation type="journal article" date="2016" name="Genome Announc.">
        <title>Genome sequences of three species of Hanseniaspora isolated from spontaneous wine fermentations.</title>
        <authorList>
            <person name="Sternes P.R."/>
            <person name="Lee D."/>
            <person name="Kutyna D.R."/>
            <person name="Borneman A.R."/>
        </authorList>
    </citation>
    <scope>NUCLEOTIDE SEQUENCE [LARGE SCALE GENOMIC DNA]</scope>
    <source>
        <strain evidence="22">AWRI3579</strain>
    </source>
</reference>
<organism evidence="21 22">
    <name type="scientific">Hanseniaspora osmophila</name>
    <dbReference type="NCBI Taxonomy" id="56408"/>
    <lineage>
        <taxon>Eukaryota</taxon>
        <taxon>Fungi</taxon>
        <taxon>Dikarya</taxon>
        <taxon>Ascomycota</taxon>
        <taxon>Saccharomycotina</taxon>
        <taxon>Saccharomycetes</taxon>
        <taxon>Saccharomycodales</taxon>
        <taxon>Saccharomycodaceae</taxon>
        <taxon>Hanseniaspora</taxon>
    </lineage>
</organism>
<evidence type="ECO:0000256" key="2">
    <source>
        <dbReference type="ARBA" id="ARBA00004123"/>
    </source>
</evidence>
<dbReference type="Proteomes" id="UP000095728">
    <property type="component" value="Unassembled WGS sequence"/>
</dbReference>
<comment type="catalytic activity">
    <reaction evidence="18">
        <text>ATP + H2O = ADP + phosphate + H(+)</text>
        <dbReference type="Rhea" id="RHEA:13065"/>
        <dbReference type="ChEBI" id="CHEBI:15377"/>
        <dbReference type="ChEBI" id="CHEBI:15378"/>
        <dbReference type="ChEBI" id="CHEBI:30616"/>
        <dbReference type="ChEBI" id="CHEBI:43474"/>
        <dbReference type="ChEBI" id="CHEBI:456216"/>
    </reaction>
</comment>
<dbReference type="GO" id="GO:0000722">
    <property type="term" value="P:telomere maintenance via recombination"/>
    <property type="evidence" value="ECO:0007669"/>
    <property type="project" value="TreeGrafter"/>
</dbReference>
<evidence type="ECO:0000256" key="11">
    <source>
        <dbReference type="ARBA" id="ARBA00022833"/>
    </source>
</evidence>
<dbReference type="FunFam" id="3.40.50.300:FF:001195">
    <property type="entry name" value="DNA repair protein rad50"/>
    <property type="match status" value="1"/>
</dbReference>
<evidence type="ECO:0000256" key="14">
    <source>
        <dbReference type="ARBA" id="ARBA00023054"/>
    </source>
</evidence>
<keyword evidence="16" id="KW-0539">Nucleus</keyword>
<dbReference type="GO" id="GO:0046872">
    <property type="term" value="F:metal ion binding"/>
    <property type="evidence" value="ECO:0007669"/>
    <property type="project" value="UniProtKB-KW"/>
</dbReference>
<dbReference type="GO" id="GO:0070192">
    <property type="term" value="P:chromosome organization involved in meiotic cell cycle"/>
    <property type="evidence" value="ECO:0007669"/>
    <property type="project" value="TreeGrafter"/>
</dbReference>
<keyword evidence="6" id="KW-0158">Chromosome</keyword>
<evidence type="ECO:0000256" key="13">
    <source>
        <dbReference type="ARBA" id="ARBA00022842"/>
    </source>
</evidence>
<keyword evidence="17" id="KW-0469">Meiosis</keyword>
<dbReference type="GO" id="GO:0003691">
    <property type="term" value="F:double-stranded telomeric DNA binding"/>
    <property type="evidence" value="ECO:0007669"/>
    <property type="project" value="TreeGrafter"/>
</dbReference>
<dbReference type="PANTHER" id="PTHR18867">
    <property type="entry name" value="RAD50"/>
    <property type="match status" value="1"/>
</dbReference>
<dbReference type="GO" id="GO:0000725">
    <property type="term" value="P:recombinational repair"/>
    <property type="evidence" value="ECO:0007669"/>
    <property type="project" value="UniProtKB-ARBA"/>
</dbReference>
<dbReference type="GO" id="GO:0006303">
    <property type="term" value="P:double-strand break repair via nonhomologous end joining"/>
    <property type="evidence" value="ECO:0007669"/>
    <property type="project" value="UniProtKB-ARBA"/>
</dbReference>
<name>A0A1E5RHN0_9ASCO</name>
<evidence type="ECO:0000256" key="6">
    <source>
        <dbReference type="ARBA" id="ARBA00022454"/>
    </source>
</evidence>
<keyword evidence="7" id="KW-0479">Metal-binding</keyword>
<evidence type="ECO:0000256" key="3">
    <source>
        <dbReference type="ARBA" id="ARBA00004286"/>
    </source>
</evidence>
<keyword evidence="8" id="KW-0547">Nucleotide-binding</keyword>
<dbReference type="GO" id="GO:0016887">
    <property type="term" value="F:ATP hydrolysis activity"/>
    <property type="evidence" value="ECO:0007669"/>
    <property type="project" value="InterPro"/>
</dbReference>
<dbReference type="OrthoDB" id="18797at2759"/>
<evidence type="ECO:0000256" key="12">
    <source>
        <dbReference type="ARBA" id="ARBA00022840"/>
    </source>
</evidence>
<feature type="coiled-coil region" evidence="19">
    <location>
        <begin position="753"/>
        <end position="942"/>
    </location>
</feature>
<keyword evidence="14 19" id="KW-0175">Coiled coil</keyword>
<sequence>MSSIDKLSIQGIRSFSPEAKQEIYFGTPLTLIVGANGCGKTTIIECLKYSTTGDMPPNSKGGAFVFDPKMKGSREVSAQVRLFLRATDQRKYSITRNLQTILKGKTQSFKTLESDIGRLENDGTVTTMSSRAQNLDERVPKFLGVSKAILEYVIFTHQEDSLWPLSEPAVLKKRFDEIFQVFKFSKSVDLLKSFKKESVADCKILQETVNYLKTDRNRSQSTKLKISQIQKKINQYEESVTSLKVELDDIIAQQDKLFKSNQEYQQVLSKLETLENKKNLMISQMTTLKQNLTNTIENKSIQKLQDDLQNFEAILLSKEQEIEDYKKNHLEPKLQELEMNRKLYNELIGKQGEYNQMIKEYELNKEKLQEMEIMFKADFHLEPNTEIISSHLKRLKTSYQVFKNTNESELSFLQEKANELGTQSKVEMGNLNFINNDIFRTTNALKVLEKDLQKITKNPLNDEKRQADIQKSFDDFKQQLVDFEESETIKKISQQIDNEFEQISHLETSLENIQGKIMASKKQSDLLINYNLVKQDLQKAQGSLAKSLFDFVDQNKKMDNVLDLADIDKFKPTLEHCKEVVSIYENSMDDAEILSASSNQKYRGLENEHGNSIRAHKAKVDEIRDTENQLAKLKSFIDPVLPIKEINKYSDQVSELEETEKELLEGIKAREVFGQFFQKSKDIAEVSKCCFLCERTFKNDEQGFDKFIARLNSKLKIDVEDFVQEKTYVEQKLANLKKLAPSIQTFNEKQHFLVILKKDLTNLEGNLQNSEKELGKSKTEYDRAVSFYDRLKKLRTFVLAIERLIATVESQTFKLNELNRDVELKESNTENYESLDALNTKQSTMNNELKQMRKNLYELQTTKENQTRTYNKLQQYVKDQGFTLAEIETMNLEKNKISNDIAEQKKTLENFAVSKKMNEETVSRLQKSIQTTNQALVELKDKYQTEGDTLQKNLDEFTRISDLFQNLNDQTKTFEQNHQKKSIEVSKQVETADLSIKQLDSEIVSINQHINAELAKVNDSKTTKNNIRFNIEYQELNISLAKVTKEISEMDVQNAQVRRSEYEKQALELKHMYEQVSSENASKVGEIKQLRNQIAEMTHLLNTEYKGIDQKYMESLASLQSKTLKNADLDEYSKLIEMSIIKYHATKMKEINRVLDELWRSTYVGSDITTIMIKTEQVTSARGRSYNYKVVMFKDGYELDMRGRCSAGQKVLASILIRLALSESFGSDCGVIALDEPTTNLDEDNIASLAQGLHNIIQARQHQRNFQIIIITHDEKFLRYMKASDFADGYFKVDRDSLSTSTISWIDIKNIYE</sequence>
<evidence type="ECO:0000256" key="5">
    <source>
        <dbReference type="ARBA" id="ARBA00017893"/>
    </source>
</evidence>
<dbReference type="STRING" id="56408.A0A1E5RHN0"/>
<keyword evidence="11" id="KW-0862">Zinc</keyword>
<keyword evidence="10" id="KW-0378">Hydrolase</keyword>
<evidence type="ECO:0000256" key="15">
    <source>
        <dbReference type="ARBA" id="ARBA00023204"/>
    </source>
</evidence>
<evidence type="ECO:0000256" key="18">
    <source>
        <dbReference type="ARBA" id="ARBA00049360"/>
    </source>
</evidence>
<feature type="domain" description="Rad50/SbcC-type AAA" evidence="20">
    <location>
        <begin position="6"/>
        <end position="239"/>
    </location>
</feature>
<evidence type="ECO:0000256" key="1">
    <source>
        <dbReference type="ARBA" id="ARBA00001947"/>
    </source>
</evidence>
<keyword evidence="22" id="KW-1185">Reference proteome</keyword>
<dbReference type="InterPro" id="IPR038729">
    <property type="entry name" value="Rad50/SbcC_AAA"/>
</dbReference>
<evidence type="ECO:0000256" key="7">
    <source>
        <dbReference type="ARBA" id="ARBA00022723"/>
    </source>
</evidence>
<dbReference type="EMBL" id="LPNM01000006">
    <property type="protein sequence ID" value="OEJ86384.1"/>
    <property type="molecule type" value="Genomic_DNA"/>
</dbReference>
<dbReference type="FunCoup" id="A0A1E5RHN0">
    <property type="interactions" value="1044"/>
</dbReference>
<dbReference type="GO" id="GO:0000794">
    <property type="term" value="C:condensed nuclear chromosome"/>
    <property type="evidence" value="ECO:0007669"/>
    <property type="project" value="TreeGrafter"/>
</dbReference>
<comment type="cofactor">
    <cofactor evidence="1">
        <name>Zn(2+)</name>
        <dbReference type="ChEBI" id="CHEBI:29105"/>
    </cofactor>
</comment>
<keyword evidence="12" id="KW-0067">ATP-binding</keyword>
<evidence type="ECO:0000313" key="22">
    <source>
        <dbReference type="Proteomes" id="UP000095728"/>
    </source>
</evidence>
<evidence type="ECO:0000256" key="16">
    <source>
        <dbReference type="ARBA" id="ARBA00023242"/>
    </source>
</evidence>
<evidence type="ECO:0000256" key="10">
    <source>
        <dbReference type="ARBA" id="ARBA00022801"/>
    </source>
</evidence>
<dbReference type="GO" id="GO:0005524">
    <property type="term" value="F:ATP binding"/>
    <property type="evidence" value="ECO:0007669"/>
    <property type="project" value="UniProtKB-KW"/>
</dbReference>
<keyword evidence="15" id="KW-0234">DNA repair</keyword>
<dbReference type="GO" id="GO:0043047">
    <property type="term" value="F:single-stranded telomeric DNA binding"/>
    <property type="evidence" value="ECO:0007669"/>
    <property type="project" value="TreeGrafter"/>
</dbReference>
<dbReference type="Gene3D" id="3.40.50.300">
    <property type="entry name" value="P-loop containing nucleotide triphosphate hydrolases"/>
    <property type="match status" value="2"/>
</dbReference>
<dbReference type="PANTHER" id="PTHR18867:SF12">
    <property type="entry name" value="DNA REPAIR PROTEIN RAD50"/>
    <property type="match status" value="1"/>
</dbReference>
<evidence type="ECO:0000256" key="4">
    <source>
        <dbReference type="ARBA" id="ARBA00009439"/>
    </source>
</evidence>
<keyword evidence="13" id="KW-0460">Magnesium</keyword>
<dbReference type="GO" id="GO:0007127">
    <property type="term" value="P:meiosis I"/>
    <property type="evidence" value="ECO:0007669"/>
    <property type="project" value="UniProtKB-ARBA"/>
</dbReference>
<dbReference type="InParanoid" id="A0A1E5RHN0"/>
<proteinExistence type="inferred from homology"/>
<gene>
    <name evidence="21" type="ORF">AWRI3579_g1555</name>
</gene>
<evidence type="ECO:0000259" key="20">
    <source>
        <dbReference type="Pfam" id="PF13476"/>
    </source>
</evidence>
<dbReference type="GO" id="GO:0051880">
    <property type="term" value="F:G-quadruplex DNA binding"/>
    <property type="evidence" value="ECO:0007669"/>
    <property type="project" value="TreeGrafter"/>
</dbReference>
<evidence type="ECO:0000256" key="8">
    <source>
        <dbReference type="ARBA" id="ARBA00022741"/>
    </source>
</evidence>
<dbReference type="GO" id="GO:0007004">
    <property type="term" value="P:telomere maintenance via telomerase"/>
    <property type="evidence" value="ECO:0007669"/>
    <property type="project" value="TreeGrafter"/>
</dbReference>
<evidence type="ECO:0000256" key="19">
    <source>
        <dbReference type="SAM" id="Coils"/>
    </source>
</evidence>
<evidence type="ECO:0000313" key="21">
    <source>
        <dbReference type="EMBL" id="OEJ86384.1"/>
    </source>
</evidence>
<comment type="similarity">
    <text evidence="4">Belongs to the SMC family. RAD50 subfamily.</text>
</comment>
<evidence type="ECO:0000256" key="9">
    <source>
        <dbReference type="ARBA" id="ARBA00022763"/>
    </source>
</evidence>
<accession>A0A1E5RHN0</accession>